<feature type="domain" description="FCP1 homology" evidence="2">
    <location>
        <begin position="70"/>
        <end position="247"/>
    </location>
</feature>
<dbReference type="SMR" id="B4MG24"/>
<keyword evidence="1" id="KW-1133">Transmembrane helix</keyword>
<dbReference type="eggNOG" id="KOG1605">
    <property type="taxonomic scope" value="Eukaryota"/>
</dbReference>
<dbReference type="EMBL" id="CH940669">
    <property type="protein sequence ID" value="EDW58285.1"/>
    <property type="molecule type" value="Genomic_DNA"/>
</dbReference>
<dbReference type="STRING" id="7244.B4MG24"/>
<dbReference type="OrthoDB" id="277011at2759"/>
<dbReference type="InParanoid" id="B4MG24"/>
<gene>
    <name evidence="3" type="primary">Dvir\GJ15525</name>
    <name evidence="3" type="ORF">Dvir_GJ15525</name>
</gene>
<dbReference type="PROSITE" id="PS50969">
    <property type="entry name" value="FCP1"/>
    <property type="match status" value="1"/>
</dbReference>
<dbReference type="AlphaFoldDB" id="B4MG24"/>
<dbReference type="HOGENOM" id="CLU_020262_4_3_1"/>
<organism evidence="3 4">
    <name type="scientific">Drosophila virilis</name>
    <name type="common">Fruit fly</name>
    <dbReference type="NCBI Taxonomy" id="7244"/>
    <lineage>
        <taxon>Eukaryota</taxon>
        <taxon>Metazoa</taxon>
        <taxon>Ecdysozoa</taxon>
        <taxon>Arthropoda</taxon>
        <taxon>Hexapoda</taxon>
        <taxon>Insecta</taxon>
        <taxon>Pterygota</taxon>
        <taxon>Neoptera</taxon>
        <taxon>Endopterygota</taxon>
        <taxon>Diptera</taxon>
        <taxon>Brachycera</taxon>
        <taxon>Muscomorpha</taxon>
        <taxon>Ephydroidea</taxon>
        <taxon>Drosophilidae</taxon>
        <taxon>Drosophila</taxon>
    </lineage>
</organism>
<evidence type="ECO:0000313" key="3">
    <source>
        <dbReference type="EMBL" id="EDW58285.1"/>
    </source>
</evidence>
<keyword evidence="3" id="KW-0378">Hydrolase</keyword>
<dbReference type="FunCoup" id="B4MG24">
    <property type="interactions" value="35"/>
</dbReference>
<dbReference type="NCBIfam" id="TIGR02251">
    <property type="entry name" value="HIF-SF_euk"/>
    <property type="match status" value="1"/>
</dbReference>
<dbReference type="Proteomes" id="UP000008792">
    <property type="component" value="Unassembled WGS sequence"/>
</dbReference>
<dbReference type="SUPFAM" id="SSF56784">
    <property type="entry name" value="HAD-like"/>
    <property type="match status" value="1"/>
</dbReference>
<dbReference type="PANTHER" id="PTHR12210">
    <property type="entry name" value="DULLARD PROTEIN PHOSPHATASE"/>
    <property type="match status" value="1"/>
</dbReference>
<dbReference type="KEGG" id="dvi:6636571"/>
<reference evidence="3 4" key="1">
    <citation type="journal article" date="2007" name="Nature">
        <title>Evolution of genes and genomes on the Drosophila phylogeny.</title>
        <authorList>
            <consortium name="Drosophila 12 Genomes Consortium"/>
            <person name="Clark A.G."/>
            <person name="Eisen M.B."/>
            <person name="Smith D.R."/>
            <person name="Bergman C.M."/>
            <person name="Oliver B."/>
            <person name="Markow T.A."/>
            <person name="Kaufman T.C."/>
            <person name="Kellis M."/>
            <person name="Gelbart W."/>
            <person name="Iyer V.N."/>
            <person name="Pollard D.A."/>
            <person name="Sackton T.B."/>
            <person name="Larracuente A.M."/>
            <person name="Singh N.D."/>
            <person name="Abad J.P."/>
            <person name="Abt D.N."/>
            <person name="Adryan B."/>
            <person name="Aguade M."/>
            <person name="Akashi H."/>
            <person name="Anderson W.W."/>
            <person name="Aquadro C.F."/>
            <person name="Ardell D.H."/>
            <person name="Arguello R."/>
            <person name="Artieri C.G."/>
            <person name="Barbash D.A."/>
            <person name="Barker D."/>
            <person name="Barsanti P."/>
            <person name="Batterham P."/>
            <person name="Batzoglou S."/>
            <person name="Begun D."/>
            <person name="Bhutkar A."/>
            <person name="Blanco E."/>
            <person name="Bosak S.A."/>
            <person name="Bradley R.K."/>
            <person name="Brand A.D."/>
            <person name="Brent M.R."/>
            <person name="Brooks A.N."/>
            <person name="Brown R.H."/>
            <person name="Butlin R.K."/>
            <person name="Caggese C."/>
            <person name="Calvi B.R."/>
            <person name="Bernardo de Carvalho A."/>
            <person name="Caspi A."/>
            <person name="Castrezana S."/>
            <person name="Celniker S.E."/>
            <person name="Chang J.L."/>
            <person name="Chapple C."/>
            <person name="Chatterji S."/>
            <person name="Chinwalla A."/>
            <person name="Civetta A."/>
            <person name="Clifton S.W."/>
            <person name="Comeron J.M."/>
            <person name="Costello J.C."/>
            <person name="Coyne J.A."/>
            <person name="Daub J."/>
            <person name="David R.G."/>
            <person name="Delcher A.L."/>
            <person name="Delehaunty K."/>
            <person name="Do C.B."/>
            <person name="Ebling H."/>
            <person name="Edwards K."/>
            <person name="Eickbush T."/>
            <person name="Evans J.D."/>
            <person name="Filipski A."/>
            <person name="Findeiss S."/>
            <person name="Freyhult E."/>
            <person name="Fulton L."/>
            <person name="Fulton R."/>
            <person name="Garcia A.C."/>
            <person name="Gardiner A."/>
            <person name="Garfield D.A."/>
            <person name="Garvin B.E."/>
            <person name="Gibson G."/>
            <person name="Gilbert D."/>
            <person name="Gnerre S."/>
            <person name="Godfrey J."/>
            <person name="Good R."/>
            <person name="Gotea V."/>
            <person name="Gravely B."/>
            <person name="Greenberg A.J."/>
            <person name="Griffiths-Jones S."/>
            <person name="Gross S."/>
            <person name="Guigo R."/>
            <person name="Gustafson E.A."/>
            <person name="Haerty W."/>
            <person name="Hahn M.W."/>
            <person name="Halligan D.L."/>
            <person name="Halpern A.L."/>
            <person name="Halter G.M."/>
            <person name="Han M.V."/>
            <person name="Heger A."/>
            <person name="Hillier L."/>
            <person name="Hinrichs A.S."/>
            <person name="Holmes I."/>
            <person name="Hoskins R.A."/>
            <person name="Hubisz M.J."/>
            <person name="Hultmark D."/>
            <person name="Huntley M.A."/>
            <person name="Jaffe D.B."/>
            <person name="Jagadeeshan S."/>
            <person name="Jeck W.R."/>
            <person name="Johnson J."/>
            <person name="Jones C.D."/>
            <person name="Jordan W.C."/>
            <person name="Karpen G.H."/>
            <person name="Kataoka E."/>
            <person name="Keightley P.D."/>
            <person name="Kheradpour P."/>
            <person name="Kirkness E.F."/>
            <person name="Koerich L.B."/>
            <person name="Kristiansen K."/>
            <person name="Kudrna D."/>
            <person name="Kulathinal R.J."/>
            <person name="Kumar S."/>
            <person name="Kwok R."/>
            <person name="Lander E."/>
            <person name="Langley C.H."/>
            <person name="Lapoint R."/>
            <person name="Lazzaro B.P."/>
            <person name="Lee S.J."/>
            <person name="Levesque L."/>
            <person name="Li R."/>
            <person name="Lin C.F."/>
            <person name="Lin M.F."/>
            <person name="Lindblad-Toh K."/>
            <person name="Llopart A."/>
            <person name="Long M."/>
            <person name="Low L."/>
            <person name="Lozovsky E."/>
            <person name="Lu J."/>
            <person name="Luo M."/>
            <person name="Machado C.A."/>
            <person name="Makalowski W."/>
            <person name="Marzo M."/>
            <person name="Matsuda M."/>
            <person name="Matzkin L."/>
            <person name="McAllister B."/>
            <person name="McBride C.S."/>
            <person name="McKernan B."/>
            <person name="McKernan K."/>
            <person name="Mendez-Lago M."/>
            <person name="Minx P."/>
            <person name="Mollenhauer M.U."/>
            <person name="Montooth K."/>
            <person name="Mount S.M."/>
            <person name="Mu X."/>
            <person name="Myers E."/>
            <person name="Negre B."/>
            <person name="Newfeld S."/>
            <person name="Nielsen R."/>
            <person name="Noor M.A."/>
            <person name="O'Grady P."/>
            <person name="Pachter L."/>
            <person name="Papaceit M."/>
            <person name="Parisi M.J."/>
            <person name="Parisi M."/>
            <person name="Parts L."/>
            <person name="Pedersen J.S."/>
            <person name="Pesole G."/>
            <person name="Phillippy A.M."/>
            <person name="Ponting C.P."/>
            <person name="Pop M."/>
            <person name="Porcelli D."/>
            <person name="Powell J.R."/>
            <person name="Prohaska S."/>
            <person name="Pruitt K."/>
            <person name="Puig M."/>
            <person name="Quesneville H."/>
            <person name="Ram K.R."/>
            <person name="Rand D."/>
            <person name="Rasmussen M.D."/>
            <person name="Reed L.K."/>
            <person name="Reenan R."/>
            <person name="Reily A."/>
            <person name="Remington K.A."/>
            <person name="Rieger T.T."/>
            <person name="Ritchie M.G."/>
            <person name="Robin C."/>
            <person name="Rogers Y.H."/>
            <person name="Rohde C."/>
            <person name="Rozas J."/>
            <person name="Rubenfield M.J."/>
            <person name="Ruiz A."/>
            <person name="Russo S."/>
            <person name="Salzberg S.L."/>
            <person name="Sanchez-Gracia A."/>
            <person name="Saranga D.J."/>
            <person name="Sato H."/>
            <person name="Schaeffer S.W."/>
            <person name="Schatz M.C."/>
            <person name="Schlenke T."/>
            <person name="Schwartz R."/>
            <person name="Segarra C."/>
            <person name="Singh R.S."/>
            <person name="Sirot L."/>
            <person name="Sirota M."/>
            <person name="Sisneros N.B."/>
            <person name="Smith C.D."/>
            <person name="Smith T.F."/>
            <person name="Spieth J."/>
            <person name="Stage D.E."/>
            <person name="Stark A."/>
            <person name="Stephan W."/>
            <person name="Strausberg R.L."/>
            <person name="Strempel S."/>
            <person name="Sturgill D."/>
            <person name="Sutton G."/>
            <person name="Sutton G.G."/>
            <person name="Tao W."/>
            <person name="Teichmann S."/>
            <person name="Tobari Y.N."/>
            <person name="Tomimura Y."/>
            <person name="Tsolas J.M."/>
            <person name="Valente V.L."/>
            <person name="Venter E."/>
            <person name="Venter J.C."/>
            <person name="Vicario S."/>
            <person name="Vieira F.G."/>
            <person name="Vilella A.J."/>
            <person name="Villasante A."/>
            <person name="Walenz B."/>
            <person name="Wang J."/>
            <person name="Wasserman M."/>
            <person name="Watts T."/>
            <person name="Wilson D."/>
            <person name="Wilson R.K."/>
            <person name="Wing R.A."/>
            <person name="Wolfner M.F."/>
            <person name="Wong A."/>
            <person name="Wong G.K."/>
            <person name="Wu C.I."/>
            <person name="Wu G."/>
            <person name="Yamamoto D."/>
            <person name="Yang H.P."/>
            <person name="Yang S.P."/>
            <person name="Yorke J.A."/>
            <person name="Yoshida K."/>
            <person name="Zdobnov E."/>
            <person name="Zhang P."/>
            <person name="Zhang Y."/>
            <person name="Zimin A.V."/>
            <person name="Baldwin J."/>
            <person name="Abdouelleil A."/>
            <person name="Abdulkadir J."/>
            <person name="Abebe A."/>
            <person name="Abera B."/>
            <person name="Abreu J."/>
            <person name="Acer S.C."/>
            <person name="Aftuck L."/>
            <person name="Alexander A."/>
            <person name="An P."/>
            <person name="Anderson E."/>
            <person name="Anderson S."/>
            <person name="Arachi H."/>
            <person name="Azer M."/>
            <person name="Bachantsang P."/>
            <person name="Barry A."/>
            <person name="Bayul T."/>
            <person name="Berlin A."/>
            <person name="Bessette D."/>
            <person name="Bloom T."/>
            <person name="Blye J."/>
            <person name="Boguslavskiy L."/>
            <person name="Bonnet C."/>
            <person name="Boukhgalter B."/>
            <person name="Bourzgui I."/>
            <person name="Brown A."/>
            <person name="Cahill P."/>
            <person name="Channer S."/>
            <person name="Cheshatsang Y."/>
            <person name="Chuda L."/>
            <person name="Citroen M."/>
            <person name="Collymore A."/>
            <person name="Cooke P."/>
            <person name="Costello M."/>
            <person name="D'Aco K."/>
            <person name="Daza R."/>
            <person name="De Haan G."/>
            <person name="DeGray S."/>
            <person name="DeMaso C."/>
            <person name="Dhargay N."/>
            <person name="Dooley K."/>
            <person name="Dooley E."/>
            <person name="Doricent M."/>
            <person name="Dorje P."/>
            <person name="Dorjee K."/>
            <person name="Dupes A."/>
            <person name="Elong R."/>
            <person name="Falk J."/>
            <person name="Farina A."/>
            <person name="Faro S."/>
            <person name="Ferguson D."/>
            <person name="Fisher S."/>
            <person name="Foley C.D."/>
            <person name="Franke A."/>
            <person name="Friedrich D."/>
            <person name="Gadbois L."/>
            <person name="Gearin G."/>
            <person name="Gearin C.R."/>
            <person name="Giannoukos G."/>
            <person name="Goode T."/>
            <person name="Graham J."/>
            <person name="Grandbois E."/>
            <person name="Grewal S."/>
            <person name="Gyaltsen K."/>
            <person name="Hafez N."/>
            <person name="Hagos B."/>
            <person name="Hall J."/>
            <person name="Henson C."/>
            <person name="Hollinger A."/>
            <person name="Honan T."/>
            <person name="Huard M.D."/>
            <person name="Hughes L."/>
            <person name="Hurhula B."/>
            <person name="Husby M.E."/>
            <person name="Kamat A."/>
            <person name="Kanga B."/>
            <person name="Kashin S."/>
            <person name="Khazanovich D."/>
            <person name="Kisner P."/>
            <person name="Lance K."/>
            <person name="Lara M."/>
            <person name="Lee W."/>
            <person name="Lennon N."/>
            <person name="Letendre F."/>
            <person name="LeVine R."/>
            <person name="Lipovsky A."/>
            <person name="Liu X."/>
            <person name="Liu J."/>
            <person name="Liu S."/>
            <person name="Lokyitsang T."/>
            <person name="Lokyitsang Y."/>
            <person name="Lubonja R."/>
            <person name="Lui A."/>
            <person name="MacDonald P."/>
            <person name="Magnisalis V."/>
            <person name="Maru K."/>
            <person name="Matthews C."/>
            <person name="McCusker W."/>
            <person name="McDonough S."/>
            <person name="Mehta T."/>
            <person name="Meldrim J."/>
            <person name="Meneus L."/>
            <person name="Mihai O."/>
            <person name="Mihalev A."/>
            <person name="Mihova T."/>
            <person name="Mittelman R."/>
            <person name="Mlenga V."/>
            <person name="Montmayeur A."/>
            <person name="Mulrain L."/>
            <person name="Navidi A."/>
            <person name="Naylor J."/>
            <person name="Negash T."/>
            <person name="Nguyen T."/>
            <person name="Nguyen N."/>
            <person name="Nicol R."/>
            <person name="Norbu C."/>
            <person name="Norbu N."/>
            <person name="Novod N."/>
            <person name="O'Neill B."/>
            <person name="Osman S."/>
            <person name="Markiewicz E."/>
            <person name="Oyono O.L."/>
            <person name="Patti C."/>
            <person name="Phunkhang P."/>
            <person name="Pierre F."/>
            <person name="Priest M."/>
            <person name="Raghuraman S."/>
            <person name="Rege F."/>
            <person name="Reyes R."/>
            <person name="Rise C."/>
            <person name="Rogov P."/>
            <person name="Ross K."/>
            <person name="Ryan E."/>
            <person name="Settipalli S."/>
            <person name="Shea T."/>
            <person name="Sherpa N."/>
            <person name="Shi L."/>
            <person name="Shih D."/>
            <person name="Sparrow T."/>
            <person name="Spaulding J."/>
            <person name="Stalker J."/>
            <person name="Stange-Thomann N."/>
            <person name="Stavropoulos S."/>
            <person name="Stone C."/>
            <person name="Strader C."/>
            <person name="Tesfaye S."/>
            <person name="Thomson T."/>
            <person name="Thoulutsang Y."/>
            <person name="Thoulutsang D."/>
            <person name="Topham K."/>
            <person name="Topping I."/>
            <person name="Tsamla T."/>
            <person name="Vassiliev H."/>
            <person name="Vo A."/>
            <person name="Wangchuk T."/>
            <person name="Wangdi T."/>
            <person name="Weiand M."/>
            <person name="Wilkinson J."/>
            <person name="Wilson A."/>
            <person name="Yadav S."/>
            <person name="Young G."/>
            <person name="Yu Q."/>
            <person name="Zembek L."/>
            <person name="Zhong D."/>
            <person name="Zimmer A."/>
            <person name="Zwirko Z."/>
            <person name="Jaffe D.B."/>
            <person name="Alvarez P."/>
            <person name="Brockman W."/>
            <person name="Butler J."/>
            <person name="Chin C."/>
            <person name="Gnerre S."/>
            <person name="Grabherr M."/>
            <person name="Kleber M."/>
            <person name="Mauceli E."/>
            <person name="MacCallum I."/>
        </authorList>
    </citation>
    <scope>NUCLEOTIDE SEQUENCE [LARGE SCALE GENOMIC DNA]</scope>
    <source>
        <strain evidence="4">Tucson 15010-1051.87</strain>
    </source>
</reference>
<proteinExistence type="predicted"/>
<dbReference type="InterPro" id="IPR011948">
    <property type="entry name" value="Dullard_phosphatase"/>
</dbReference>
<dbReference type="SMART" id="SM00577">
    <property type="entry name" value="CPDc"/>
    <property type="match status" value="1"/>
</dbReference>
<dbReference type="GO" id="GO:0016791">
    <property type="term" value="F:phosphatase activity"/>
    <property type="evidence" value="ECO:0007669"/>
    <property type="project" value="InterPro"/>
</dbReference>
<keyword evidence="4" id="KW-1185">Reference proteome</keyword>
<feature type="transmembrane region" description="Helical" evidence="1">
    <location>
        <begin position="12"/>
        <end position="32"/>
    </location>
</feature>
<dbReference type="PhylomeDB" id="B4MG24"/>
<dbReference type="Gene3D" id="3.40.50.1000">
    <property type="entry name" value="HAD superfamily/HAD-like"/>
    <property type="match status" value="1"/>
</dbReference>
<sequence>MENQDNFLATNFYFLGTLGMLLTVIILAVPVLRDKLRTQLAKFHCKSINYTPITYLKDDILTQVSRRRLRLVRRKTLILDMDETLIASVILYQANAAAACHRKYKAKSILVATLPYDFTFYLPLSGASVYVYKRPHVDFFLDRVSKWYNLVVFTAATEMYASRVLDFLDAGRNILNRRMYRQDCINICGIRAKFVSIAHSDLANVLLLDDCHMENSFNVGNAVHIKSYRIGTKDDELLCMLPFLDALRFTQDVRSILGRCTRYDCLTTCLATQICLSKAAESEDAKCL</sequence>
<keyword evidence="1" id="KW-0472">Membrane</keyword>
<evidence type="ECO:0000256" key="1">
    <source>
        <dbReference type="SAM" id="Phobius"/>
    </source>
</evidence>
<keyword evidence="1" id="KW-0812">Transmembrane</keyword>
<dbReference type="InterPro" id="IPR023214">
    <property type="entry name" value="HAD_sf"/>
</dbReference>
<protein>
    <recommendedName>
        <fullName evidence="2">FCP1 homology domain-containing protein</fullName>
    </recommendedName>
</protein>
<evidence type="ECO:0000313" key="4">
    <source>
        <dbReference type="Proteomes" id="UP000008792"/>
    </source>
</evidence>
<dbReference type="Pfam" id="PF03031">
    <property type="entry name" value="NIF"/>
    <property type="match status" value="1"/>
</dbReference>
<accession>B4MG24</accession>
<dbReference type="InterPro" id="IPR004274">
    <property type="entry name" value="FCP1_dom"/>
</dbReference>
<dbReference type="CDD" id="cd07521">
    <property type="entry name" value="HAD_FCP1-like"/>
    <property type="match status" value="1"/>
</dbReference>
<name>B4MG24_DROVI</name>
<dbReference type="InterPro" id="IPR036412">
    <property type="entry name" value="HAD-like_sf"/>
</dbReference>
<dbReference type="OMA" id="RCTRFEC"/>
<evidence type="ECO:0000259" key="2">
    <source>
        <dbReference type="PROSITE" id="PS50969"/>
    </source>
</evidence>
<dbReference type="InterPro" id="IPR050365">
    <property type="entry name" value="TIM50"/>
</dbReference>